<evidence type="ECO:0000313" key="4">
    <source>
        <dbReference type="Proteomes" id="UP000579136"/>
    </source>
</evidence>
<dbReference type="RefSeq" id="WP_183673063.1">
    <property type="nucleotide sequence ID" value="NZ_CBCRYX010000001.1"/>
</dbReference>
<dbReference type="EMBL" id="JACHHF010000002">
    <property type="protein sequence ID" value="MBB5175619.1"/>
    <property type="molecule type" value="Genomic_DNA"/>
</dbReference>
<keyword evidence="4" id="KW-1185">Reference proteome</keyword>
<dbReference type="InterPro" id="IPR014729">
    <property type="entry name" value="Rossmann-like_a/b/a_fold"/>
</dbReference>
<sequence length="138" mass="15481">MYKSILLAADGSEYSLRAAKEALNFTGTHTVITILNVLETEATKYDFLHRKPGEKQLRELRLKPIQSTIDFFEENNVNYEVRLEQGNPTKKVVNIANEGTYDAIVIGSRGLNAFQEMMLGSVSHKVAKKAEIPVIIVK</sequence>
<dbReference type="PANTHER" id="PTHR46268">
    <property type="entry name" value="STRESS RESPONSE PROTEIN NHAX"/>
    <property type="match status" value="1"/>
</dbReference>
<dbReference type="Proteomes" id="UP000579136">
    <property type="component" value="Unassembled WGS sequence"/>
</dbReference>
<dbReference type="PANTHER" id="PTHR46268:SF6">
    <property type="entry name" value="UNIVERSAL STRESS PROTEIN UP12"/>
    <property type="match status" value="1"/>
</dbReference>
<accession>A0A9Q2CZD4</accession>
<dbReference type="Gene3D" id="3.40.50.620">
    <property type="entry name" value="HUPs"/>
    <property type="match status" value="1"/>
</dbReference>
<evidence type="ECO:0000259" key="2">
    <source>
        <dbReference type="Pfam" id="PF00582"/>
    </source>
</evidence>
<dbReference type="InterPro" id="IPR006016">
    <property type="entry name" value="UspA"/>
</dbReference>
<protein>
    <submittedName>
        <fullName evidence="3">Nucleotide-binding universal stress UspA family protein</fullName>
    </submittedName>
</protein>
<dbReference type="AlphaFoldDB" id="A0A9Q2CZD4"/>
<organism evidence="3 4">
    <name type="scientific">Nosocomiicoccus ampullae</name>
    <dbReference type="NCBI Taxonomy" id="489910"/>
    <lineage>
        <taxon>Bacteria</taxon>
        <taxon>Bacillati</taxon>
        <taxon>Bacillota</taxon>
        <taxon>Bacilli</taxon>
        <taxon>Bacillales</taxon>
        <taxon>Staphylococcaceae</taxon>
        <taxon>Nosocomiicoccus</taxon>
    </lineage>
</organism>
<dbReference type="InterPro" id="IPR006015">
    <property type="entry name" value="Universal_stress_UspA"/>
</dbReference>
<gene>
    <name evidence="3" type="ORF">HNQ45_000489</name>
</gene>
<name>A0A9Q2CZD4_9STAP</name>
<proteinExistence type="inferred from homology"/>
<evidence type="ECO:0000313" key="3">
    <source>
        <dbReference type="EMBL" id="MBB5175619.1"/>
    </source>
</evidence>
<dbReference type="SUPFAM" id="SSF52402">
    <property type="entry name" value="Adenine nucleotide alpha hydrolases-like"/>
    <property type="match status" value="1"/>
</dbReference>
<comment type="similarity">
    <text evidence="1">Belongs to the universal stress protein A family.</text>
</comment>
<feature type="domain" description="UspA" evidence="2">
    <location>
        <begin position="1"/>
        <end position="138"/>
    </location>
</feature>
<comment type="caution">
    <text evidence="3">The sequence shown here is derived from an EMBL/GenBank/DDBJ whole genome shotgun (WGS) entry which is preliminary data.</text>
</comment>
<dbReference type="CDD" id="cd00293">
    <property type="entry name" value="USP-like"/>
    <property type="match status" value="1"/>
</dbReference>
<dbReference type="Pfam" id="PF00582">
    <property type="entry name" value="Usp"/>
    <property type="match status" value="1"/>
</dbReference>
<reference evidence="3 4" key="1">
    <citation type="submission" date="2020-08" db="EMBL/GenBank/DDBJ databases">
        <title>Genomic Encyclopedia of Type Strains, Phase IV (KMG-IV): sequencing the most valuable type-strain genomes for metagenomic binning, comparative biology and taxonomic classification.</title>
        <authorList>
            <person name="Goeker M."/>
        </authorList>
    </citation>
    <scope>NUCLEOTIDE SEQUENCE [LARGE SCALE GENOMIC DNA]</scope>
    <source>
        <strain evidence="3 4">DSM 19163</strain>
    </source>
</reference>
<dbReference type="PRINTS" id="PR01438">
    <property type="entry name" value="UNVRSLSTRESS"/>
</dbReference>
<evidence type="ECO:0000256" key="1">
    <source>
        <dbReference type="ARBA" id="ARBA00008791"/>
    </source>
</evidence>